<dbReference type="Proteomes" id="UP000823821">
    <property type="component" value="Unassembled WGS sequence"/>
</dbReference>
<reference evidence="2" key="2">
    <citation type="submission" date="2021-04" db="EMBL/GenBank/DDBJ databases">
        <authorList>
            <person name="Gilroy R."/>
        </authorList>
    </citation>
    <scope>NUCLEOTIDE SEQUENCE</scope>
    <source>
        <strain evidence="2">5032</strain>
    </source>
</reference>
<accession>A0A9D2KS07</accession>
<evidence type="ECO:0000256" key="1">
    <source>
        <dbReference type="SAM" id="Phobius"/>
    </source>
</evidence>
<keyword evidence="1" id="KW-1133">Transmembrane helix</keyword>
<keyword evidence="1" id="KW-0472">Membrane</keyword>
<dbReference type="SUPFAM" id="SSF51412">
    <property type="entry name" value="Inosine monophosphate dehydrogenase (IMPDH)"/>
    <property type="match status" value="1"/>
</dbReference>
<gene>
    <name evidence="2" type="ORF">H9784_11210</name>
</gene>
<reference evidence="2" key="1">
    <citation type="journal article" date="2021" name="PeerJ">
        <title>Extensive microbial diversity within the chicken gut microbiome revealed by metagenomics and culture.</title>
        <authorList>
            <person name="Gilroy R."/>
            <person name="Ravi A."/>
            <person name="Getino M."/>
            <person name="Pursley I."/>
            <person name="Horton D.L."/>
            <person name="Alikhan N.F."/>
            <person name="Baker D."/>
            <person name="Gharbi K."/>
            <person name="Hall N."/>
            <person name="Watson M."/>
            <person name="Adriaenssens E.M."/>
            <person name="Foster-Nyarko E."/>
            <person name="Jarju S."/>
            <person name="Secka A."/>
            <person name="Antonio M."/>
            <person name="Oren A."/>
            <person name="Chaudhuri R.R."/>
            <person name="La Ragione R."/>
            <person name="Hildebrand F."/>
            <person name="Pallen M.J."/>
        </authorList>
    </citation>
    <scope>NUCLEOTIDE SEQUENCE</scope>
    <source>
        <strain evidence="2">5032</strain>
    </source>
</reference>
<organism evidence="2 3">
    <name type="scientific">Candidatus Desulfovibrio intestinavium</name>
    <dbReference type="NCBI Taxonomy" id="2838534"/>
    <lineage>
        <taxon>Bacteria</taxon>
        <taxon>Pseudomonadati</taxon>
        <taxon>Thermodesulfobacteriota</taxon>
        <taxon>Desulfovibrionia</taxon>
        <taxon>Desulfovibrionales</taxon>
        <taxon>Desulfovibrionaceae</taxon>
        <taxon>Desulfovibrio</taxon>
    </lineage>
</organism>
<proteinExistence type="predicted"/>
<protein>
    <submittedName>
        <fullName evidence="2">Uncharacterized protein</fullName>
    </submittedName>
</protein>
<comment type="caution">
    <text evidence="2">The sequence shown here is derived from an EMBL/GenBank/DDBJ whole genome shotgun (WGS) entry which is preliminary data.</text>
</comment>
<sequence length="166" mass="17792">MSQALQRRLARLFPQGNETLWLDCRAGVPALATALPVAVIGLNFLAAAAGAMCLPARSLVLDMDGGADMEDAIRSGVDGILCSPRLPWPRLALLAQQCRRWNYPFIADCREAPPQAVSRFYALGAHAALVAAAQSIPNIFPYGTSHLISSDTAMYTPKPTGVPHEH</sequence>
<feature type="transmembrane region" description="Helical" evidence="1">
    <location>
        <begin position="30"/>
        <end position="54"/>
    </location>
</feature>
<dbReference type="EMBL" id="DWZD01000054">
    <property type="protein sequence ID" value="HJA80114.1"/>
    <property type="molecule type" value="Genomic_DNA"/>
</dbReference>
<dbReference type="AlphaFoldDB" id="A0A9D2KS07"/>
<keyword evidence="1" id="KW-0812">Transmembrane</keyword>
<evidence type="ECO:0000313" key="3">
    <source>
        <dbReference type="Proteomes" id="UP000823821"/>
    </source>
</evidence>
<evidence type="ECO:0000313" key="2">
    <source>
        <dbReference type="EMBL" id="HJA80114.1"/>
    </source>
</evidence>
<name>A0A9D2KS07_9BACT</name>